<accession>A0A1R3H7C9</accession>
<reference evidence="3" key="1">
    <citation type="submission" date="2013-09" db="EMBL/GenBank/DDBJ databases">
        <title>Corchorus olitorius genome sequencing.</title>
        <authorList>
            <person name="Alam M."/>
            <person name="Haque M.S."/>
            <person name="Islam M.S."/>
            <person name="Emdad E.M."/>
            <person name="Islam M.M."/>
            <person name="Ahmed B."/>
            <person name="Halim A."/>
            <person name="Hossen Q.M.M."/>
            <person name="Hossain M.Z."/>
            <person name="Ahmed R."/>
            <person name="Khan M.M."/>
            <person name="Islam R."/>
            <person name="Rashid M.M."/>
            <person name="Khan S.A."/>
            <person name="Rahman M.S."/>
            <person name="Alam M."/>
            <person name="Yahiya A.S."/>
            <person name="Khan M.S."/>
            <person name="Azam M.S."/>
            <person name="Haque T."/>
            <person name="Lashkar M.Z.H."/>
            <person name="Akhand A.I."/>
            <person name="Morshed G."/>
            <person name="Roy S."/>
            <person name="Uddin K.S."/>
            <person name="Rabeya T."/>
            <person name="Hossain A.S."/>
            <person name="Chowdhury A."/>
            <person name="Snigdha A.R."/>
            <person name="Mortoza M.S."/>
            <person name="Matin S.A."/>
            <person name="Hoque S.M.E."/>
            <person name="Islam M.K."/>
            <person name="Roy D.K."/>
            <person name="Haider R."/>
            <person name="Moosa M.M."/>
            <person name="Elias S.M."/>
            <person name="Hasan A.M."/>
            <person name="Jahan S."/>
            <person name="Shafiuddin M."/>
            <person name="Mahmood N."/>
            <person name="Shommy N.S."/>
        </authorList>
    </citation>
    <scope>NUCLEOTIDE SEQUENCE [LARGE SCALE GENOMIC DNA]</scope>
    <source>
        <strain evidence="3">cv. O-4</strain>
    </source>
</reference>
<dbReference type="Proteomes" id="UP000187203">
    <property type="component" value="Unassembled WGS sequence"/>
</dbReference>
<sequence>MSATALLQKAAQMGATMSTTKTGSSSAPLNRPHQQTHVSADSSGSNNNNNTTAGNFGLNLSSREEELAIGTTGSNSTTSFLHGLASFGGNGQKTSSAAANAGAAPPPSLFQDMMNSFSSASGFDATSFDDDAFGAILNSKKGDHGTGSFINESISFSSKTTRNDRETAGTGGQGEGLTRDFLGLRAFSHNDILNMAGLSNCMNTSQSHEQRNVDDQSQKQWQG</sequence>
<dbReference type="AlphaFoldDB" id="A0A1R3H7C9"/>
<proteinExistence type="predicted"/>
<feature type="compositionally biased region" description="Low complexity" evidence="1">
    <location>
        <begin position="39"/>
        <end position="55"/>
    </location>
</feature>
<protein>
    <submittedName>
        <fullName evidence="2">Zinc finger protein NUTCRACKER isoform 2</fullName>
    </submittedName>
</protein>
<evidence type="ECO:0000313" key="3">
    <source>
        <dbReference type="Proteomes" id="UP000187203"/>
    </source>
</evidence>
<feature type="compositionally biased region" description="Polar residues" evidence="1">
    <location>
        <begin position="15"/>
        <end position="38"/>
    </location>
</feature>
<dbReference type="STRING" id="93759.A0A1R3H7C9"/>
<keyword evidence="3" id="KW-1185">Reference proteome</keyword>
<feature type="region of interest" description="Disordered" evidence="1">
    <location>
        <begin position="153"/>
        <end position="176"/>
    </location>
</feature>
<organism evidence="2 3">
    <name type="scientific">Corchorus olitorius</name>
    <dbReference type="NCBI Taxonomy" id="93759"/>
    <lineage>
        <taxon>Eukaryota</taxon>
        <taxon>Viridiplantae</taxon>
        <taxon>Streptophyta</taxon>
        <taxon>Embryophyta</taxon>
        <taxon>Tracheophyta</taxon>
        <taxon>Spermatophyta</taxon>
        <taxon>Magnoliopsida</taxon>
        <taxon>eudicotyledons</taxon>
        <taxon>Gunneridae</taxon>
        <taxon>Pentapetalae</taxon>
        <taxon>rosids</taxon>
        <taxon>malvids</taxon>
        <taxon>Malvales</taxon>
        <taxon>Malvaceae</taxon>
        <taxon>Grewioideae</taxon>
        <taxon>Apeibeae</taxon>
        <taxon>Corchorus</taxon>
    </lineage>
</organism>
<evidence type="ECO:0000313" key="2">
    <source>
        <dbReference type="EMBL" id="OMO66265.1"/>
    </source>
</evidence>
<name>A0A1R3H7C9_9ROSI</name>
<feature type="region of interest" description="Disordered" evidence="1">
    <location>
        <begin position="1"/>
        <end position="57"/>
    </location>
</feature>
<comment type="caution">
    <text evidence="2">The sequence shown here is derived from an EMBL/GenBank/DDBJ whole genome shotgun (WGS) entry which is preliminary data.</text>
</comment>
<evidence type="ECO:0000256" key="1">
    <source>
        <dbReference type="SAM" id="MobiDB-lite"/>
    </source>
</evidence>
<gene>
    <name evidence="2" type="ORF">COLO4_30667</name>
</gene>
<dbReference type="OrthoDB" id="6354171at2759"/>
<dbReference type="EMBL" id="AWUE01020768">
    <property type="protein sequence ID" value="OMO66265.1"/>
    <property type="molecule type" value="Genomic_DNA"/>
</dbReference>